<name>A0A6J4H5C4_9ACTN</name>
<proteinExistence type="predicted"/>
<protein>
    <submittedName>
        <fullName evidence="2">Alkylated DNA repair protein AlkB</fullName>
    </submittedName>
</protein>
<organism evidence="2">
    <name type="scientific">uncultured Acidimicrobiales bacterium</name>
    <dbReference type="NCBI Taxonomy" id="310071"/>
    <lineage>
        <taxon>Bacteria</taxon>
        <taxon>Bacillati</taxon>
        <taxon>Actinomycetota</taxon>
        <taxon>Acidimicrobiia</taxon>
        <taxon>Acidimicrobiales</taxon>
        <taxon>environmental samples</taxon>
    </lineage>
</organism>
<dbReference type="AlphaFoldDB" id="A0A6J4H5C4"/>
<evidence type="ECO:0000313" key="2">
    <source>
        <dbReference type="EMBL" id="CAA9211833.1"/>
    </source>
</evidence>
<feature type="non-terminal residue" evidence="2">
    <location>
        <position position="197"/>
    </location>
</feature>
<sequence>GPWLAANAPRPRRPVDRCVGAGGAHVAGRRELGRPRTRLPLVQRFAVRPAGRDHRVAAATPGCVGAGAPRAAAHLRRPRPAPARHPRGRPAPAVPPLRRGPGRLLGQPLPRRAGLGGLAPRPRAPGPAEPHRGHPLGRPPAAIPGPPPRRGTLDQVRPGRGRPAGDGRCVPAPLGAHRAEGRLRRTPHLGDAPPHPL</sequence>
<gene>
    <name evidence="2" type="ORF">AVDCRST_MAG76-125</name>
</gene>
<feature type="compositionally biased region" description="Pro residues" evidence="1">
    <location>
        <begin position="137"/>
        <end position="149"/>
    </location>
</feature>
<accession>A0A6J4H5C4</accession>
<reference evidence="2" key="1">
    <citation type="submission" date="2020-02" db="EMBL/GenBank/DDBJ databases">
        <authorList>
            <person name="Meier V. D."/>
        </authorList>
    </citation>
    <scope>NUCLEOTIDE SEQUENCE</scope>
    <source>
        <strain evidence="2">AVDCRST_MAG76</strain>
    </source>
</reference>
<feature type="compositionally biased region" description="Basic residues" evidence="1">
    <location>
        <begin position="73"/>
        <end position="88"/>
    </location>
</feature>
<feature type="non-terminal residue" evidence="2">
    <location>
        <position position="1"/>
    </location>
</feature>
<evidence type="ECO:0000256" key="1">
    <source>
        <dbReference type="SAM" id="MobiDB-lite"/>
    </source>
</evidence>
<feature type="region of interest" description="Disordered" evidence="1">
    <location>
        <begin position="68"/>
        <end position="197"/>
    </location>
</feature>
<feature type="compositionally biased region" description="Low complexity" evidence="1">
    <location>
        <begin position="96"/>
        <end position="121"/>
    </location>
</feature>
<dbReference type="EMBL" id="CADCSZ010000010">
    <property type="protein sequence ID" value="CAA9211833.1"/>
    <property type="molecule type" value="Genomic_DNA"/>
</dbReference>